<evidence type="ECO:0000313" key="7">
    <source>
        <dbReference type="Proteomes" id="UP000198896"/>
    </source>
</evidence>
<sequence>MSVVGGMFRKMAILSVKHVCKSYKTGLIKKKTKIILQDITFDVQEGEVLGLTGASGSGKSTLIRCIMRLTPVDSGTIIMDGTDLLQLSPTDLRQSRKVMQMLFQNPASALNPRKTIRESLAEPILIHQLPEATLKEIPGILDMLQLKKDLLDRYPHQLSGGELQRICLGRLLLLRPRLLLLDEPTSMLDVSVQAQIIEIMRNIRKEYPITVLFVSHDLALLKAVCDRIGVMEQGKLLELQPVEELFQHPSEQYTRDLIRAFNDF</sequence>
<keyword evidence="2" id="KW-0813">Transport</keyword>
<dbReference type="SMART" id="SM00382">
    <property type="entry name" value="AAA"/>
    <property type="match status" value="1"/>
</dbReference>
<dbReference type="PANTHER" id="PTHR43776">
    <property type="entry name" value="TRANSPORT ATP-BINDING PROTEIN"/>
    <property type="match status" value="1"/>
</dbReference>
<feature type="domain" description="ABC transporter" evidence="5">
    <location>
        <begin position="14"/>
        <end position="258"/>
    </location>
</feature>
<keyword evidence="3" id="KW-0547">Nucleotide-binding</keyword>
<dbReference type="Gene3D" id="3.40.50.300">
    <property type="entry name" value="P-loop containing nucleotide triphosphate hydrolases"/>
    <property type="match status" value="1"/>
</dbReference>
<dbReference type="Pfam" id="PF00005">
    <property type="entry name" value="ABC_tran"/>
    <property type="match status" value="1"/>
</dbReference>
<dbReference type="GO" id="GO:0016887">
    <property type="term" value="F:ATP hydrolysis activity"/>
    <property type="evidence" value="ECO:0007669"/>
    <property type="project" value="InterPro"/>
</dbReference>
<evidence type="ECO:0000256" key="4">
    <source>
        <dbReference type="ARBA" id="ARBA00022840"/>
    </source>
</evidence>
<dbReference type="InterPro" id="IPR027417">
    <property type="entry name" value="P-loop_NTPase"/>
</dbReference>
<dbReference type="SUPFAM" id="SSF52540">
    <property type="entry name" value="P-loop containing nucleoside triphosphate hydrolases"/>
    <property type="match status" value="1"/>
</dbReference>
<keyword evidence="7" id="KW-1185">Reference proteome</keyword>
<comment type="similarity">
    <text evidence="1">Belongs to the ABC transporter superfamily.</text>
</comment>
<protein>
    <submittedName>
        <fullName evidence="6">Peptide/nickel transport system ATP-binding protein</fullName>
    </submittedName>
</protein>
<dbReference type="GO" id="GO:0055085">
    <property type="term" value="P:transmembrane transport"/>
    <property type="evidence" value="ECO:0007669"/>
    <property type="project" value="UniProtKB-ARBA"/>
</dbReference>
<dbReference type="CDD" id="cd03257">
    <property type="entry name" value="ABC_NikE_OppD_transporters"/>
    <property type="match status" value="1"/>
</dbReference>
<gene>
    <name evidence="6" type="ORF">SAMN05216245_101360</name>
</gene>
<organism evidence="6 7">
    <name type="scientific">Succiniclasticum ruminis DSM 9236</name>
    <dbReference type="NCBI Taxonomy" id="1123323"/>
    <lineage>
        <taxon>Bacteria</taxon>
        <taxon>Bacillati</taxon>
        <taxon>Bacillota</taxon>
        <taxon>Negativicutes</taxon>
        <taxon>Acidaminococcales</taxon>
        <taxon>Acidaminococcaceae</taxon>
        <taxon>Succiniclasticum</taxon>
    </lineage>
</organism>
<keyword evidence="4 6" id="KW-0067">ATP-binding</keyword>
<dbReference type="Proteomes" id="UP000198896">
    <property type="component" value="Unassembled WGS sequence"/>
</dbReference>
<accession>A0A1I1XPL4</accession>
<proteinExistence type="inferred from homology"/>
<evidence type="ECO:0000256" key="1">
    <source>
        <dbReference type="ARBA" id="ARBA00005417"/>
    </source>
</evidence>
<dbReference type="InterPro" id="IPR017871">
    <property type="entry name" value="ABC_transporter-like_CS"/>
</dbReference>
<dbReference type="GO" id="GO:0005524">
    <property type="term" value="F:ATP binding"/>
    <property type="evidence" value="ECO:0007669"/>
    <property type="project" value="UniProtKB-KW"/>
</dbReference>
<dbReference type="PROSITE" id="PS50893">
    <property type="entry name" value="ABC_TRANSPORTER_2"/>
    <property type="match status" value="1"/>
</dbReference>
<name>A0A1I1XPL4_9FIRM</name>
<evidence type="ECO:0000256" key="2">
    <source>
        <dbReference type="ARBA" id="ARBA00022448"/>
    </source>
</evidence>
<dbReference type="InterPro" id="IPR050319">
    <property type="entry name" value="ABC_transp_ATP-bind"/>
</dbReference>
<dbReference type="PROSITE" id="PS00211">
    <property type="entry name" value="ABC_TRANSPORTER_1"/>
    <property type="match status" value="1"/>
</dbReference>
<dbReference type="EMBL" id="FONL01000001">
    <property type="protein sequence ID" value="SFE09171.1"/>
    <property type="molecule type" value="Genomic_DNA"/>
</dbReference>
<dbReference type="PANTHER" id="PTHR43776:SF7">
    <property type="entry name" value="D,D-DIPEPTIDE TRANSPORT ATP-BINDING PROTEIN DDPF-RELATED"/>
    <property type="match status" value="1"/>
</dbReference>
<dbReference type="STRING" id="1123323.SAMN05216245_101360"/>
<reference evidence="6 7" key="1">
    <citation type="submission" date="2016-10" db="EMBL/GenBank/DDBJ databases">
        <authorList>
            <person name="de Groot N.N."/>
        </authorList>
    </citation>
    <scope>NUCLEOTIDE SEQUENCE [LARGE SCALE GENOMIC DNA]</scope>
    <source>
        <strain evidence="6 7">DSM 9236</strain>
    </source>
</reference>
<dbReference type="InterPro" id="IPR003593">
    <property type="entry name" value="AAA+_ATPase"/>
</dbReference>
<dbReference type="AlphaFoldDB" id="A0A1I1XPL4"/>
<evidence type="ECO:0000313" key="6">
    <source>
        <dbReference type="EMBL" id="SFE09171.1"/>
    </source>
</evidence>
<evidence type="ECO:0000256" key="3">
    <source>
        <dbReference type="ARBA" id="ARBA00022741"/>
    </source>
</evidence>
<dbReference type="InterPro" id="IPR003439">
    <property type="entry name" value="ABC_transporter-like_ATP-bd"/>
</dbReference>
<evidence type="ECO:0000259" key="5">
    <source>
        <dbReference type="PROSITE" id="PS50893"/>
    </source>
</evidence>